<reference evidence="1" key="4">
    <citation type="submission" date="2019-03" db="UniProtKB">
        <authorList>
            <consortium name="EnsemblPlants"/>
        </authorList>
    </citation>
    <scope>IDENTIFICATION</scope>
</reference>
<sequence>QLLEGLQSSLIASKITGEKLPRTNFRSATSASRGKAHG</sequence>
<dbReference type="Gramene" id="AET1Gv20552800.31">
    <property type="protein sequence ID" value="AET1Gv20552800.31"/>
    <property type="gene ID" value="AET1Gv20552800"/>
</dbReference>
<accession>A0A452YWC0</accession>
<reference evidence="1" key="3">
    <citation type="journal article" date="2017" name="Nature">
        <title>Genome sequence of the progenitor of the wheat D genome Aegilops tauschii.</title>
        <authorList>
            <person name="Luo M.C."/>
            <person name="Gu Y.Q."/>
            <person name="Puiu D."/>
            <person name="Wang H."/>
            <person name="Twardziok S.O."/>
            <person name="Deal K.R."/>
            <person name="Huo N."/>
            <person name="Zhu T."/>
            <person name="Wang L."/>
            <person name="Wang Y."/>
            <person name="McGuire P.E."/>
            <person name="Liu S."/>
            <person name="Long H."/>
            <person name="Ramasamy R.K."/>
            <person name="Rodriguez J.C."/>
            <person name="Van S.L."/>
            <person name="Yuan L."/>
            <person name="Wang Z."/>
            <person name="Xia Z."/>
            <person name="Xiao L."/>
            <person name="Anderson O.D."/>
            <person name="Ouyang S."/>
            <person name="Liang Y."/>
            <person name="Zimin A.V."/>
            <person name="Pertea G."/>
            <person name="Qi P."/>
            <person name="Bennetzen J.L."/>
            <person name="Dai X."/>
            <person name="Dawson M.W."/>
            <person name="Muller H.G."/>
            <person name="Kugler K."/>
            <person name="Rivarola-Duarte L."/>
            <person name="Spannagl M."/>
            <person name="Mayer K.F.X."/>
            <person name="Lu F.H."/>
            <person name="Bevan M.W."/>
            <person name="Leroy P."/>
            <person name="Li P."/>
            <person name="You F.M."/>
            <person name="Sun Q."/>
            <person name="Liu Z."/>
            <person name="Lyons E."/>
            <person name="Wicker T."/>
            <person name="Salzberg S.L."/>
            <person name="Devos K.M."/>
            <person name="Dvorak J."/>
        </authorList>
    </citation>
    <scope>NUCLEOTIDE SEQUENCE [LARGE SCALE GENOMIC DNA]</scope>
    <source>
        <strain evidence="1">cv. AL8/78</strain>
    </source>
</reference>
<protein>
    <submittedName>
        <fullName evidence="1">Uncharacterized protein</fullName>
    </submittedName>
</protein>
<name>A0A452YWC0_AEGTS</name>
<keyword evidence="2" id="KW-1185">Reference proteome</keyword>
<evidence type="ECO:0000313" key="2">
    <source>
        <dbReference type="Proteomes" id="UP000015105"/>
    </source>
</evidence>
<reference evidence="2" key="1">
    <citation type="journal article" date="2014" name="Science">
        <title>Ancient hybridizations among the ancestral genomes of bread wheat.</title>
        <authorList>
            <consortium name="International Wheat Genome Sequencing Consortium,"/>
            <person name="Marcussen T."/>
            <person name="Sandve S.R."/>
            <person name="Heier L."/>
            <person name="Spannagl M."/>
            <person name="Pfeifer M."/>
            <person name="Jakobsen K.S."/>
            <person name="Wulff B.B."/>
            <person name="Steuernagel B."/>
            <person name="Mayer K.F."/>
            <person name="Olsen O.A."/>
        </authorList>
    </citation>
    <scope>NUCLEOTIDE SEQUENCE [LARGE SCALE GENOMIC DNA]</scope>
    <source>
        <strain evidence="2">cv. AL8/78</strain>
    </source>
</reference>
<evidence type="ECO:0000313" key="1">
    <source>
        <dbReference type="EnsemblPlants" id="AET1Gv20552800.31"/>
    </source>
</evidence>
<reference evidence="2" key="2">
    <citation type="journal article" date="2017" name="Nat. Plants">
        <title>The Aegilops tauschii genome reveals multiple impacts of transposons.</title>
        <authorList>
            <person name="Zhao G."/>
            <person name="Zou C."/>
            <person name="Li K."/>
            <person name="Wang K."/>
            <person name="Li T."/>
            <person name="Gao L."/>
            <person name="Zhang X."/>
            <person name="Wang H."/>
            <person name="Yang Z."/>
            <person name="Liu X."/>
            <person name="Jiang W."/>
            <person name="Mao L."/>
            <person name="Kong X."/>
            <person name="Jiao Y."/>
            <person name="Jia J."/>
        </authorList>
    </citation>
    <scope>NUCLEOTIDE SEQUENCE [LARGE SCALE GENOMIC DNA]</scope>
    <source>
        <strain evidence="2">cv. AL8/78</strain>
    </source>
</reference>
<reference evidence="1" key="5">
    <citation type="journal article" date="2021" name="G3 (Bethesda)">
        <title>Aegilops tauschii genome assembly Aet v5.0 features greater sequence contiguity and improved annotation.</title>
        <authorList>
            <person name="Wang L."/>
            <person name="Zhu T."/>
            <person name="Rodriguez J.C."/>
            <person name="Deal K.R."/>
            <person name="Dubcovsky J."/>
            <person name="McGuire P.E."/>
            <person name="Lux T."/>
            <person name="Spannagl M."/>
            <person name="Mayer K.F.X."/>
            <person name="Baldrich P."/>
            <person name="Meyers B.C."/>
            <person name="Huo N."/>
            <person name="Gu Y.Q."/>
            <person name="Zhou H."/>
            <person name="Devos K.M."/>
            <person name="Bennetzen J.L."/>
            <person name="Unver T."/>
            <person name="Budak H."/>
            <person name="Gulick P.J."/>
            <person name="Galiba G."/>
            <person name="Kalapos B."/>
            <person name="Nelson D.R."/>
            <person name="Li P."/>
            <person name="You F.M."/>
            <person name="Luo M.C."/>
            <person name="Dvorak J."/>
        </authorList>
    </citation>
    <scope>NUCLEOTIDE SEQUENCE [LARGE SCALE GENOMIC DNA]</scope>
    <source>
        <strain evidence="1">cv. AL8/78</strain>
    </source>
</reference>
<proteinExistence type="predicted"/>
<dbReference type="AlphaFoldDB" id="A0A452YWC0"/>
<dbReference type="EnsemblPlants" id="AET1Gv20552800.31">
    <property type="protein sequence ID" value="AET1Gv20552800.31"/>
    <property type="gene ID" value="AET1Gv20552800"/>
</dbReference>
<organism evidence="1 2">
    <name type="scientific">Aegilops tauschii subsp. strangulata</name>
    <name type="common">Goatgrass</name>
    <dbReference type="NCBI Taxonomy" id="200361"/>
    <lineage>
        <taxon>Eukaryota</taxon>
        <taxon>Viridiplantae</taxon>
        <taxon>Streptophyta</taxon>
        <taxon>Embryophyta</taxon>
        <taxon>Tracheophyta</taxon>
        <taxon>Spermatophyta</taxon>
        <taxon>Magnoliopsida</taxon>
        <taxon>Liliopsida</taxon>
        <taxon>Poales</taxon>
        <taxon>Poaceae</taxon>
        <taxon>BOP clade</taxon>
        <taxon>Pooideae</taxon>
        <taxon>Triticodae</taxon>
        <taxon>Triticeae</taxon>
        <taxon>Triticinae</taxon>
        <taxon>Aegilops</taxon>
    </lineage>
</organism>
<dbReference type="Proteomes" id="UP000015105">
    <property type="component" value="Chromosome 1D"/>
</dbReference>